<sequence length="616" mass="68251">MTIVKCDSLRLGDGHYCIYDEILKKALISRTSFIATFSHAGSISVLPKALTSGNIIQAVNTEASQGTVLPYGGLLLSSNGPTLVFDENWSRQTQNVVNLKPYTLTVLSNNTVIFLEKLEGNGQPGDWMIWKGWKATLANVSKNIQQSKYNDNPIIKSTSPTLGREIPLNTDSIKITFTREDFRLGFGNISIYAAEYPQYPRQFITVVPGYSNIGPSYETPVSRYAFNTPNTDYYVTVDGGAFHSKIDEPLMGVKTGVWFFKTAAKTQPNENSDTVLQIRISNDVSEDSNAVASLLKNELSQILPVESERISVRRLRSDGDAGDIYQVTLKRLHGNGKQTAANLALDFQSMLTNKVTSGLQLGSTTRSIDSEFGVIIEENVFSSNKWVFTGILCGGVVFLILFGVMHRRYPDSNNLMILMLVISLFDFVSDLFFVVMNSGDVPSLRVPSIIFFVIPFAFNMIASTGIIVKEVSTNPYFHEWFTRRTLVTSAVSVLSATNPYLLNLLSSKIGGMSDLDAPMSGKVSKWILYCTAIDIIIEDIPQLVIQTLYKTHNGYFKLAPLLSLVSSCLGIILAIISNVFTYIAHKNPPKNIARKGTDFKGSHFQINETIEQVKYI</sequence>
<keyword evidence="1" id="KW-1133">Transmembrane helix</keyword>
<keyword evidence="1" id="KW-0812">Transmembrane</keyword>
<evidence type="ECO:0000313" key="2">
    <source>
        <dbReference type="EMBL" id="KAK9761306.1"/>
    </source>
</evidence>
<evidence type="ECO:0000256" key="1">
    <source>
        <dbReference type="SAM" id="Phobius"/>
    </source>
</evidence>
<evidence type="ECO:0000313" key="3">
    <source>
        <dbReference type="Proteomes" id="UP001479436"/>
    </source>
</evidence>
<gene>
    <name evidence="2" type="ORF">K7432_013892</name>
</gene>
<name>A0ABR2WII9_9FUNG</name>
<feature type="transmembrane region" description="Helical" evidence="1">
    <location>
        <begin position="417"/>
        <end position="436"/>
    </location>
</feature>
<dbReference type="EMBL" id="JASJQH010001448">
    <property type="protein sequence ID" value="KAK9761306.1"/>
    <property type="molecule type" value="Genomic_DNA"/>
</dbReference>
<accession>A0ABR2WII9</accession>
<keyword evidence="3" id="KW-1185">Reference proteome</keyword>
<keyword evidence="1" id="KW-0472">Membrane</keyword>
<comment type="caution">
    <text evidence="2">The sequence shown here is derived from an EMBL/GenBank/DDBJ whole genome shotgun (WGS) entry which is preliminary data.</text>
</comment>
<feature type="transmembrane region" description="Helical" evidence="1">
    <location>
        <begin position="561"/>
        <end position="584"/>
    </location>
</feature>
<feature type="transmembrane region" description="Helical" evidence="1">
    <location>
        <begin position="386"/>
        <end position="405"/>
    </location>
</feature>
<proteinExistence type="predicted"/>
<feature type="transmembrane region" description="Helical" evidence="1">
    <location>
        <begin position="448"/>
        <end position="468"/>
    </location>
</feature>
<reference evidence="2 3" key="1">
    <citation type="submission" date="2023-04" db="EMBL/GenBank/DDBJ databases">
        <title>Genome of Basidiobolus ranarum AG-B5.</title>
        <authorList>
            <person name="Stajich J.E."/>
            <person name="Carter-House D."/>
            <person name="Gryganskyi A."/>
        </authorList>
    </citation>
    <scope>NUCLEOTIDE SEQUENCE [LARGE SCALE GENOMIC DNA]</scope>
    <source>
        <strain evidence="2 3">AG-B5</strain>
    </source>
</reference>
<protein>
    <submittedName>
        <fullName evidence="2">Uncharacterized protein</fullName>
    </submittedName>
</protein>
<organism evidence="2 3">
    <name type="scientific">Basidiobolus ranarum</name>
    <dbReference type="NCBI Taxonomy" id="34480"/>
    <lineage>
        <taxon>Eukaryota</taxon>
        <taxon>Fungi</taxon>
        <taxon>Fungi incertae sedis</taxon>
        <taxon>Zoopagomycota</taxon>
        <taxon>Entomophthoromycotina</taxon>
        <taxon>Basidiobolomycetes</taxon>
        <taxon>Basidiobolales</taxon>
        <taxon>Basidiobolaceae</taxon>
        <taxon>Basidiobolus</taxon>
    </lineage>
</organism>
<dbReference type="Proteomes" id="UP001479436">
    <property type="component" value="Unassembled WGS sequence"/>
</dbReference>